<dbReference type="PANTHER" id="PTHR19332:SF1">
    <property type="entry name" value="PEROXISOMAL MEMBRANE PROTEIN PEX13"/>
    <property type="match status" value="1"/>
</dbReference>
<dbReference type="Pfam" id="PF04088">
    <property type="entry name" value="Peroxin-13_N"/>
    <property type="match status" value="1"/>
</dbReference>
<keyword evidence="8" id="KW-0472">Membrane</keyword>
<gene>
    <name evidence="15" type="ORF">QYM36_005855</name>
</gene>
<dbReference type="InterPro" id="IPR035463">
    <property type="entry name" value="Pex13"/>
</dbReference>
<reference evidence="15" key="1">
    <citation type="submission" date="2023-07" db="EMBL/GenBank/DDBJ databases">
        <title>Chromosome-level genome assembly of Artemia franciscana.</title>
        <authorList>
            <person name="Jo E."/>
        </authorList>
    </citation>
    <scope>NUCLEOTIDE SEQUENCE</scope>
    <source>
        <tissue evidence="15">Whole body</tissue>
    </source>
</reference>
<evidence type="ECO:0000256" key="9">
    <source>
        <dbReference type="ARBA" id="ARBA00023140"/>
    </source>
</evidence>
<dbReference type="SUPFAM" id="SSF50044">
    <property type="entry name" value="SH3-domain"/>
    <property type="match status" value="1"/>
</dbReference>
<keyword evidence="7" id="KW-0811">Translocation</keyword>
<evidence type="ECO:0000259" key="14">
    <source>
        <dbReference type="PROSITE" id="PS50002"/>
    </source>
</evidence>
<feature type="domain" description="SH3" evidence="14">
    <location>
        <begin position="263"/>
        <end position="327"/>
    </location>
</feature>
<keyword evidence="2 13" id="KW-0728">SH3 domain</keyword>
<evidence type="ECO:0000256" key="4">
    <source>
        <dbReference type="ARBA" id="ARBA00022692"/>
    </source>
</evidence>
<dbReference type="Pfam" id="PF14604">
    <property type="entry name" value="SH3_9"/>
    <property type="match status" value="1"/>
</dbReference>
<protein>
    <recommendedName>
        <fullName evidence="11">Peroxisomal membrane protein PEX13</fullName>
    </recommendedName>
    <alternativeName>
        <fullName evidence="10">Peroxin-13</fullName>
    </alternativeName>
</protein>
<dbReference type="Proteomes" id="UP001187531">
    <property type="component" value="Unassembled WGS sequence"/>
</dbReference>
<sequence>MQTQNRTLNAEVSPGFQYNLPPGNFEINGGGRVAPPVPPRAYQPSVTSQYGLVSNYGYPSHQYGSYSSPYTSGMYGYDYRPQYGSYGGYGAYGGYGTQQDQENRFIMSAEESSRAAFQSIESIVRAFSSVSMMLDSTLAAVYSTFRAVLGVAENFQRMKNNFTAVLSALAIMKTFKWFLRKMLYYIGIAKENPTREAWTSAMEQVGGRSVLTETDIKKTKSSWPILMYLAIISSAPYVMWKILSSLTHSEPLEGDKSWATGETEHYLAVAEFSFTPASDKEISFSAGQQLTLAPKELQPRVRGWILASADGVKTGLVPANYIRILGKQPPRRKNQDVVITKPQRSCANKLPEGGNKKRVTFSDTVKQDIDEISSCDSVIDSKGEEVC</sequence>
<evidence type="ECO:0000256" key="11">
    <source>
        <dbReference type="ARBA" id="ARBA00034535"/>
    </source>
</evidence>
<keyword evidence="9" id="KW-0576">Peroxisome</keyword>
<dbReference type="CDD" id="cd11864">
    <property type="entry name" value="SH3_PEX13_eumet"/>
    <property type="match status" value="1"/>
</dbReference>
<evidence type="ECO:0000256" key="3">
    <source>
        <dbReference type="ARBA" id="ARBA00022448"/>
    </source>
</evidence>
<dbReference type="GO" id="GO:0016560">
    <property type="term" value="P:protein import into peroxisome matrix, docking"/>
    <property type="evidence" value="ECO:0007669"/>
    <property type="project" value="InterPro"/>
</dbReference>
<dbReference type="GO" id="GO:0005778">
    <property type="term" value="C:peroxisomal membrane"/>
    <property type="evidence" value="ECO:0007669"/>
    <property type="project" value="UniProtKB-SubCell"/>
</dbReference>
<proteinExistence type="inferred from homology"/>
<dbReference type="FunFam" id="2.30.30.40:FF:000109">
    <property type="entry name" value="Peroxisomal biogenesis factor 13"/>
    <property type="match status" value="1"/>
</dbReference>
<dbReference type="EMBL" id="JAVRJZ010000009">
    <property type="protein sequence ID" value="KAK2718656.1"/>
    <property type="molecule type" value="Genomic_DNA"/>
</dbReference>
<keyword evidence="16" id="KW-1185">Reference proteome</keyword>
<dbReference type="GO" id="GO:1990429">
    <property type="term" value="C:peroxisomal importomer complex"/>
    <property type="evidence" value="ECO:0007669"/>
    <property type="project" value="TreeGrafter"/>
</dbReference>
<accession>A0AA88I2F6</accession>
<evidence type="ECO:0000256" key="2">
    <source>
        <dbReference type="ARBA" id="ARBA00022443"/>
    </source>
</evidence>
<dbReference type="PROSITE" id="PS50002">
    <property type="entry name" value="SH3"/>
    <property type="match status" value="1"/>
</dbReference>
<evidence type="ECO:0000313" key="16">
    <source>
        <dbReference type="Proteomes" id="UP001187531"/>
    </source>
</evidence>
<evidence type="ECO:0000256" key="1">
    <source>
        <dbReference type="ARBA" id="ARBA00006033"/>
    </source>
</evidence>
<evidence type="ECO:0000256" key="10">
    <source>
        <dbReference type="ARBA" id="ARBA00029693"/>
    </source>
</evidence>
<evidence type="ECO:0000256" key="7">
    <source>
        <dbReference type="ARBA" id="ARBA00023010"/>
    </source>
</evidence>
<evidence type="ECO:0000256" key="13">
    <source>
        <dbReference type="PROSITE-ProRule" id="PRU00192"/>
    </source>
</evidence>
<keyword evidence="4" id="KW-0812">Transmembrane</keyword>
<dbReference type="AlphaFoldDB" id="A0AA88I2F6"/>
<evidence type="ECO:0000256" key="12">
    <source>
        <dbReference type="ARBA" id="ARBA00046271"/>
    </source>
</evidence>
<evidence type="ECO:0000313" key="15">
    <source>
        <dbReference type="EMBL" id="KAK2718656.1"/>
    </source>
</evidence>
<comment type="similarity">
    <text evidence="1">Belongs to the peroxin-13 family.</text>
</comment>
<keyword evidence="6" id="KW-1133">Transmembrane helix</keyword>
<evidence type="ECO:0000256" key="8">
    <source>
        <dbReference type="ARBA" id="ARBA00023136"/>
    </source>
</evidence>
<evidence type="ECO:0000256" key="6">
    <source>
        <dbReference type="ARBA" id="ARBA00022989"/>
    </source>
</evidence>
<evidence type="ECO:0000256" key="5">
    <source>
        <dbReference type="ARBA" id="ARBA00022927"/>
    </source>
</evidence>
<dbReference type="InterPro" id="IPR007223">
    <property type="entry name" value="Peroxin-13_N"/>
</dbReference>
<dbReference type="InterPro" id="IPR001452">
    <property type="entry name" value="SH3_domain"/>
</dbReference>
<comment type="caution">
    <text evidence="15">The sequence shown here is derived from an EMBL/GenBank/DDBJ whole genome shotgun (WGS) entry which is preliminary data.</text>
</comment>
<dbReference type="InterPro" id="IPR036028">
    <property type="entry name" value="SH3-like_dom_sf"/>
</dbReference>
<dbReference type="PANTHER" id="PTHR19332">
    <property type="entry name" value="PEROXISOMAL MEMBRANE PROTEIN PEX13"/>
    <property type="match status" value="1"/>
</dbReference>
<keyword evidence="3" id="KW-0813">Transport</keyword>
<dbReference type="Gene3D" id="2.30.30.40">
    <property type="entry name" value="SH3 Domains"/>
    <property type="match status" value="1"/>
</dbReference>
<name>A0AA88I2F6_ARTSF</name>
<keyword evidence="5" id="KW-0653">Protein transport</keyword>
<comment type="subcellular location">
    <subcellularLocation>
        <location evidence="12">Peroxisome membrane</location>
    </subcellularLocation>
</comment>
<dbReference type="SMART" id="SM00326">
    <property type="entry name" value="SH3"/>
    <property type="match status" value="1"/>
</dbReference>
<organism evidence="15 16">
    <name type="scientific">Artemia franciscana</name>
    <name type="common">Brine shrimp</name>
    <name type="synonym">Artemia sanfranciscana</name>
    <dbReference type="NCBI Taxonomy" id="6661"/>
    <lineage>
        <taxon>Eukaryota</taxon>
        <taxon>Metazoa</taxon>
        <taxon>Ecdysozoa</taxon>
        <taxon>Arthropoda</taxon>
        <taxon>Crustacea</taxon>
        <taxon>Branchiopoda</taxon>
        <taxon>Anostraca</taxon>
        <taxon>Artemiidae</taxon>
        <taxon>Artemia</taxon>
    </lineage>
</organism>